<dbReference type="AlphaFoldDB" id="A0A9P4TRX7"/>
<dbReference type="InterPro" id="IPR035929">
    <property type="entry name" value="CoaB-like_sf"/>
</dbReference>
<comment type="caution">
    <text evidence="2">The sequence shown here is derived from an EMBL/GenBank/DDBJ whole genome shotgun (WGS) entry which is preliminary data.</text>
</comment>
<evidence type="ECO:0000313" key="2">
    <source>
        <dbReference type="EMBL" id="KAF2270805.1"/>
    </source>
</evidence>
<dbReference type="OrthoDB" id="70224at2759"/>
<accession>A0A9P4TRX7</accession>
<proteinExistence type="predicted"/>
<organism evidence="2 3">
    <name type="scientific">Lojkania enalia</name>
    <dbReference type="NCBI Taxonomy" id="147567"/>
    <lineage>
        <taxon>Eukaryota</taxon>
        <taxon>Fungi</taxon>
        <taxon>Dikarya</taxon>
        <taxon>Ascomycota</taxon>
        <taxon>Pezizomycotina</taxon>
        <taxon>Dothideomycetes</taxon>
        <taxon>Pleosporomycetidae</taxon>
        <taxon>Pleosporales</taxon>
        <taxon>Pleosporales incertae sedis</taxon>
        <taxon>Lojkania</taxon>
    </lineage>
</organism>
<dbReference type="Gene3D" id="3.40.50.10300">
    <property type="entry name" value="CoaB-like"/>
    <property type="match status" value="1"/>
</dbReference>
<keyword evidence="3" id="KW-1185">Reference proteome</keyword>
<dbReference type="GO" id="GO:0016874">
    <property type="term" value="F:ligase activity"/>
    <property type="evidence" value="ECO:0007669"/>
    <property type="project" value="UniProtKB-KW"/>
</dbReference>
<feature type="region of interest" description="Disordered" evidence="1">
    <location>
        <begin position="280"/>
        <end position="299"/>
    </location>
</feature>
<dbReference type="Proteomes" id="UP000800093">
    <property type="component" value="Unassembled WGS sequence"/>
</dbReference>
<feature type="compositionally biased region" description="Polar residues" evidence="1">
    <location>
        <begin position="281"/>
        <end position="293"/>
    </location>
</feature>
<sequence length="460" mass="51826">MFVKILLPEAGIVDELLSNPFSLPNRDSITASSISCVESGRGMGTEQTSWMPTLGRPVMRHKQYHHHHYRSLISQKHAPTMMPHLEAAENDYFTNNPPPKDIKANITLAREFVGRHADDGRRVVLVTSGGTTVPLESQTVRYIDNFSAGTRGATSAEYFLEHGYAVIFLHRQFSLLPYSRHYSHNTRSFLDFMKEDNGRVVVDEQHQDEMLRVLRQYDEVKRAGKLLILSFITITEYLWDLREVAKLMQPLGPRAMFYLAAAVSDFFVPHDRMVEHKIQSSEEFSQSAGSNNGKPPAARTEGRSLIIDLEPVPKFLKQLVDGWAPEGMIVSFKLETDPSMLVKKAQYSLEKYAHHLVIGNLLATRKWEVVFVSAMEGEKWIRVPRHRRTKSFSGVESLVGAADLQNHESGRSLVADASVPHGEPIVEIESLIIPEITDMHTKLIEQAKQASSDASSEAII</sequence>
<dbReference type="GO" id="GO:0015937">
    <property type="term" value="P:coenzyme A biosynthetic process"/>
    <property type="evidence" value="ECO:0007669"/>
    <property type="project" value="UniProtKB-ARBA"/>
</dbReference>
<dbReference type="SUPFAM" id="SSF102645">
    <property type="entry name" value="CoaB-like"/>
    <property type="match status" value="1"/>
</dbReference>
<gene>
    <name evidence="2" type="ORF">CC78DRAFT_556995</name>
</gene>
<evidence type="ECO:0000313" key="3">
    <source>
        <dbReference type="Proteomes" id="UP000800093"/>
    </source>
</evidence>
<dbReference type="EMBL" id="ML986578">
    <property type="protein sequence ID" value="KAF2270805.1"/>
    <property type="molecule type" value="Genomic_DNA"/>
</dbReference>
<dbReference type="PANTHER" id="PTHR12290">
    <property type="entry name" value="CORNICHON-RELATED"/>
    <property type="match status" value="1"/>
</dbReference>
<evidence type="ECO:0000256" key="1">
    <source>
        <dbReference type="SAM" id="MobiDB-lite"/>
    </source>
</evidence>
<reference evidence="3" key="1">
    <citation type="journal article" date="2020" name="Stud. Mycol.">
        <title>101 Dothideomycetes genomes: A test case for predicting lifestyles and emergence of pathogens.</title>
        <authorList>
            <person name="Haridas S."/>
            <person name="Albert R."/>
            <person name="Binder M."/>
            <person name="Bloem J."/>
            <person name="LaButti K."/>
            <person name="Salamov A."/>
            <person name="Andreopoulos B."/>
            <person name="Baker S."/>
            <person name="Barry K."/>
            <person name="Bills G."/>
            <person name="Bluhm B."/>
            <person name="Cannon C."/>
            <person name="Castanera R."/>
            <person name="Culley D."/>
            <person name="Daum C."/>
            <person name="Ezra D."/>
            <person name="Gonzalez J."/>
            <person name="Henrissat B."/>
            <person name="Kuo A."/>
            <person name="Liang C."/>
            <person name="Lipzen A."/>
            <person name="Lutzoni F."/>
            <person name="Magnuson J."/>
            <person name="Mondo S."/>
            <person name="Nolan M."/>
            <person name="Ohm R."/>
            <person name="Pangilinan J."/>
            <person name="Park H.-J."/>
            <person name="Ramirez L."/>
            <person name="Alfaro M."/>
            <person name="Sun H."/>
            <person name="Tritt A."/>
            <person name="Yoshinaga Y."/>
            <person name="Zwiers L.-H."/>
            <person name="Turgeon B."/>
            <person name="Goodwin S."/>
            <person name="Spatafora J."/>
            <person name="Crous P."/>
            <person name="Grigoriev I."/>
        </authorList>
    </citation>
    <scope>NUCLEOTIDE SEQUENCE [LARGE SCALE GENOMIC DNA]</scope>
    <source>
        <strain evidence="3">CBS 304.66</strain>
    </source>
</reference>
<name>A0A9P4TRX7_9PLEO</name>
<keyword evidence="2" id="KW-0436">Ligase</keyword>
<protein>
    <submittedName>
        <fullName evidence="2">Phosphopantothenate-cysteine ligase</fullName>
    </submittedName>
</protein>